<dbReference type="RefSeq" id="WP_147192212.1">
    <property type="nucleotide sequence ID" value="NZ_CP042435.1"/>
</dbReference>
<feature type="domain" description="Exonuclease VII large subunit C-terminal" evidence="3">
    <location>
        <begin position="145"/>
        <end position="332"/>
    </location>
</feature>
<dbReference type="InterPro" id="IPR020579">
    <property type="entry name" value="Exonuc_VII_lsu_C"/>
</dbReference>
<dbReference type="AlphaFoldDB" id="A0A5B8VE69"/>
<keyword evidence="5" id="KW-1185">Reference proteome</keyword>
<evidence type="ECO:0000313" key="5">
    <source>
        <dbReference type="Proteomes" id="UP000321533"/>
    </source>
</evidence>
<dbReference type="PANTHER" id="PTHR30008:SF0">
    <property type="entry name" value="EXODEOXYRIBONUCLEASE 7 LARGE SUBUNIT"/>
    <property type="match status" value="1"/>
</dbReference>
<accession>A0A5B8VE69</accession>
<organism evidence="4 5">
    <name type="scientific">Panacibacter ginsenosidivorans</name>
    <dbReference type="NCBI Taxonomy" id="1813871"/>
    <lineage>
        <taxon>Bacteria</taxon>
        <taxon>Pseudomonadati</taxon>
        <taxon>Bacteroidota</taxon>
        <taxon>Chitinophagia</taxon>
        <taxon>Chitinophagales</taxon>
        <taxon>Chitinophagaceae</taxon>
        <taxon>Panacibacter</taxon>
    </lineage>
</organism>
<protein>
    <recommendedName>
        <fullName evidence="3">Exonuclease VII large subunit C-terminal domain-containing protein</fullName>
    </recommendedName>
</protein>
<proteinExistence type="predicted"/>
<evidence type="ECO:0000256" key="2">
    <source>
        <dbReference type="SAM" id="Phobius"/>
    </source>
</evidence>
<sequence>MAANDTITPSALVNIFSNALSNDATRKPFTIKGIYVPGKGANYNGVYYDSLKDEYIDASITLVVPAILRVNLEAGQVIECSAYLTKKVQANGARIELQVNVMEVHSQEESKLTEEQIKTFEILQRKAAQGYKDVDGFIKTKIIQQQPVIVTIIIGRTGIIDSDTKHQLRDALAFFDFNFVRVSLSNEGEIVEALRAYDQKTDVLVVSRGGGENMSIFNRPVLAEAALELQSYFVTAIGHKEDVSLLQKIADKHFITPTALGQYFQELYTHTMEELQHSKARLIADVTTQLKGSYEVQLQNLQDKLKNANEFSEMQMKVKQDEIKSLQQLLDQKKGVPAYVWVLVVLAIIAAFLLGKLMT</sequence>
<dbReference type="OrthoDB" id="785071at2"/>
<dbReference type="GO" id="GO:0006308">
    <property type="term" value="P:DNA catabolic process"/>
    <property type="evidence" value="ECO:0007669"/>
    <property type="project" value="InterPro"/>
</dbReference>
<reference evidence="4 5" key="1">
    <citation type="journal article" date="2016" name="Int. J. Syst. Evol. Microbiol.">
        <title>Panacibacter ginsenosidivorans gen. nov., sp. nov., with ginsenoside converting activity isolated from soil of a ginseng field.</title>
        <authorList>
            <person name="Siddiqi M.Z."/>
            <person name="Muhammad Shafi S."/>
            <person name="Choi K.D."/>
            <person name="Im W.T."/>
        </authorList>
    </citation>
    <scope>NUCLEOTIDE SEQUENCE [LARGE SCALE GENOMIC DNA]</scope>
    <source>
        <strain evidence="4 5">Gsoil1550</strain>
    </source>
</reference>
<dbReference type="GO" id="GO:0008855">
    <property type="term" value="F:exodeoxyribonuclease VII activity"/>
    <property type="evidence" value="ECO:0007669"/>
    <property type="project" value="InterPro"/>
</dbReference>
<keyword evidence="2" id="KW-0812">Transmembrane</keyword>
<dbReference type="InterPro" id="IPR003753">
    <property type="entry name" value="Exonuc_VII_L"/>
</dbReference>
<evidence type="ECO:0000259" key="3">
    <source>
        <dbReference type="Pfam" id="PF02601"/>
    </source>
</evidence>
<dbReference type="Pfam" id="PF02601">
    <property type="entry name" value="Exonuc_VII_L"/>
    <property type="match status" value="1"/>
</dbReference>
<feature type="transmembrane region" description="Helical" evidence="2">
    <location>
        <begin position="338"/>
        <end position="355"/>
    </location>
</feature>
<name>A0A5B8VE69_9BACT</name>
<evidence type="ECO:0000256" key="1">
    <source>
        <dbReference type="SAM" id="Coils"/>
    </source>
</evidence>
<dbReference type="PANTHER" id="PTHR30008">
    <property type="entry name" value="EXODEOXYRIBONUCLEASE 7 LARGE SUBUNIT"/>
    <property type="match status" value="1"/>
</dbReference>
<evidence type="ECO:0000313" key="4">
    <source>
        <dbReference type="EMBL" id="QEC69335.1"/>
    </source>
</evidence>
<dbReference type="GO" id="GO:0009318">
    <property type="term" value="C:exodeoxyribonuclease VII complex"/>
    <property type="evidence" value="ECO:0007669"/>
    <property type="project" value="InterPro"/>
</dbReference>
<feature type="coiled-coil region" evidence="1">
    <location>
        <begin position="291"/>
        <end position="329"/>
    </location>
</feature>
<dbReference type="Proteomes" id="UP000321533">
    <property type="component" value="Chromosome"/>
</dbReference>
<keyword evidence="2" id="KW-0472">Membrane</keyword>
<keyword evidence="2" id="KW-1133">Transmembrane helix</keyword>
<dbReference type="KEGG" id="pgin:FRZ67_19220"/>
<dbReference type="EMBL" id="CP042435">
    <property type="protein sequence ID" value="QEC69335.1"/>
    <property type="molecule type" value="Genomic_DNA"/>
</dbReference>
<keyword evidence="1" id="KW-0175">Coiled coil</keyword>
<gene>
    <name evidence="4" type="ORF">FRZ67_19220</name>
</gene>